<dbReference type="Proteomes" id="UP000809529">
    <property type="component" value="Unassembled WGS sequence"/>
</dbReference>
<proteinExistence type="predicted"/>
<sequence>MKLSSSSAFAPAHLTPQTDASVTPSAEELRDFKKLTDNCRQLIRSTQALRALAHQLHDITGEDNASGRAGMLAQSLMRLRAMAPDAERLSTAFLGGVENLQENAHQPRKEHHRAAKDFMSKAQSEYGQLREHASALSLALALNLRRQPAGNLSRMAASPPLVERRMNALREAVMKVLKMEKSLHDGGAMSLQYRPPAVASGSHDRSGHLAQTLTAFLTGPSALSAISSSSPHRVRRAVQESLPLPVVPRSSAQSAVPPADPAAPFITQLRASQQEMIRLNETVPRASDTASRHLNDWFANTFPSHVGTLKADELSVRFLKNETGSQNEGKTIALSDLYWQAVAGQLNLRDVFLNMGDVEILRQTGSVTTLAPGLNSNDAKGKIEKLLVDAASSGTASMLGRALNAFWDKPGGVSQGRNVSDWLATQLQQQLGAQANMFLQDGALTSQAHEQVTAALASPDVESRAKMAEPSRPGVYSLSYTPEGWDSGMPLPGSCVITQHDSIADPGRLVLWQPGRALEEFADCAALNAHLAKNESGAGELKLVPVAGSFLTHMVGEIREMQKANVTGALAEGPAGDETCEDWLSRLDAASDVGSWLDLASVTDEREFQVNLKKLNTWLHANPDVTDPDRKAWLAAAQEWEQAVANTASLPPDPVTLATPDTIKAWTHKELTRIIAEKKYPQVDPDHVLLSVDDQPLNLNEFDDSSPISPNVLLSSIKDFFYDTGSLTDWAISNLTPGERNAPNHKEQGGLSHAQILDVVQTADVGSRFVQSLGVTGRAQQAQWMELKGKQMRAEVLAAHISGDLTHDREKTGLKQVLAVLDSPEPQGRALVNGHAVVAHQLKWGEDVLKDVVAFGVKTLGSRPSLTLYTPGAPDGKVFREVHANTVEALNNAVAQSLTATPQMTRWLISQLPLQLQEAQLGSLPPKEAAPVPGNKITTAIQSVFEPLKHRSAEDFRLKLASVEVTGNLLKAQHEAQMSSALKTADMLTVSNAERDSDAAQQARKKAILLFLEMVSMFPAGRAGGILARAMLPMMVAGAALSSIKGEGGSFNQWAGDFLRGLGNVLKDGGAEFILSRGGRLGRGIKANVPLSSLPRLLNPQVRGYVIKGFDPKGLQVTNKERGLYQQGAQGYLKLEGQYVKTAVQQGERIIYAPNNRADSRRVNWEDGRWHLQQHAGLRGGGPGQSAGDGASAGMKSTPLTVTCARQSLDARSSEALKELSPIMDNVAGMKTLTPEQKIKYVDTLRDGGDSYAAIKKVLQQNAVGSSFTSPVYKGKHEAALKAAQAVQGAAASRVAAVLPESVLPASVQPSTAPQTSRRRPASDTHEAAPSARRARPAAPATFQRVKIAKADLPQAYHYLTNDKYAALRGTGSGNVLPYSSSNPSGRGALTEQYKHVIYFTDIAPGEMRGNPQHVIDVFGRTRIGAPRWSCVEKAFTLNLNHVPEGAVFYKEAPHIYTIDMSGVTDINKRGIGLTLRKPESQGAGSLLSDPLA</sequence>
<dbReference type="InterPro" id="IPR046673">
    <property type="entry name" value="ToxA_N"/>
</dbReference>
<gene>
    <name evidence="3" type="ORF">GYN02_08510</name>
</gene>
<dbReference type="Pfam" id="PF20178">
    <property type="entry name" value="ToxA_N"/>
    <property type="match status" value="1"/>
</dbReference>
<feature type="region of interest" description="Disordered" evidence="1">
    <location>
        <begin position="1306"/>
        <end position="1340"/>
    </location>
</feature>
<organism evidence="3 4">
    <name type="scientific">Pseudomonas weihenstephanensis</name>
    <dbReference type="NCBI Taxonomy" id="1608994"/>
    <lineage>
        <taxon>Bacteria</taxon>
        <taxon>Pseudomonadati</taxon>
        <taxon>Pseudomonadota</taxon>
        <taxon>Gammaproteobacteria</taxon>
        <taxon>Pseudomonadales</taxon>
        <taxon>Pseudomonadaceae</taxon>
        <taxon>Pseudomonas</taxon>
    </lineage>
</organism>
<feature type="region of interest" description="Disordered" evidence="1">
    <location>
        <begin position="1"/>
        <end position="24"/>
    </location>
</feature>
<evidence type="ECO:0000256" key="1">
    <source>
        <dbReference type="SAM" id="MobiDB-lite"/>
    </source>
</evidence>
<dbReference type="RefSeq" id="WP_203302646.1">
    <property type="nucleotide sequence ID" value="NZ_JAAEBW010000003.1"/>
</dbReference>
<feature type="domain" description="Dermonecrotic toxin N-terminal" evidence="2">
    <location>
        <begin position="662"/>
        <end position="901"/>
    </location>
</feature>
<feature type="compositionally biased region" description="Gly residues" evidence="1">
    <location>
        <begin position="1178"/>
        <end position="1187"/>
    </location>
</feature>
<comment type="caution">
    <text evidence="3">The sequence shown here is derived from an EMBL/GenBank/DDBJ whole genome shotgun (WGS) entry which is preliminary data.</text>
</comment>
<keyword evidence="4" id="KW-1185">Reference proteome</keyword>
<accession>A0ABS1ZFH6</accession>
<evidence type="ECO:0000313" key="4">
    <source>
        <dbReference type="Proteomes" id="UP000809529"/>
    </source>
</evidence>
<feature type="compositionally biased region" description="Polar residues" evidence="1">
    <location>
        <begin position="15"/>
        <end position="24"/>
    </location>
</feature>
<dbReference type="EMBL" id="JAAEBW010000003">
    <property type="protein sequence ID" value="MBM1195215.1"/>
    <property type="molecule type" value="Genomic_DNA"/>
</dbReference>
<feature type="compositionally biased region" description="Low complexity" evidence="1">
    <location>
        <begin position="1328"/>
        <end position="1340"/>
    </location>
</feature>
<name>A0ABS1ZFH6_9PSED</name>
<protein>
    <recommendedName>
        <fullName evidence="2">Dermonecrotic toxin N-terminal domain-containing protein</fullName>
    </recommendedName>
</protein>
<reference evidence="3 4" key="1">
    <citation type="submission" date="2020-01" db="EMBL/GenBank/DDBJ databases">
        <title>Comparative genomics of meat spoilage bacteria.</title>
        <authorList>
            <person name="Hilgarth M."/>
            <person name="Vogel R.F."/>
        </authorList>
    </citation>
    <scope>NUCLEOTIDE SEQUENCE [LARGE SCALE GENOMIC DNA]</scope>
    <source>
        <strain evidence="3 4">TMW2.2077</strain>
    </source>
</reference>
<feature type="region of interest" description="Disordered" evidence="1">
    <location>
        <begin position="1174"/>
        <end position="1197"/>
    </location>
</feature>
<evidence type="ECO:0000259" key="2">
    <source>
        <dbReference type="Pfam" id="PF20178"/>
    </source>
</evidence>
<evidence type="ECO:0000313" key="3">
    <source>
        <dbReference type="EMBL" id="MBM1195215.1"/>
    </source>
</evidence>